<dbReference type="WBParaSite" id="DME_0000962701-mRNA-1">
    <property type="protein sequence ID" value="DME_0000962701-mRNA-1"/>
    <property type="gene ID" value="DME_0000962701"/>
</dbReference>
<accession>A0A0N4UNW6</accession>
<evidence type="ECO:0000313" key="5">
    <source>
        <dbReference type="WBParaSite" id="DME_0000962701-mRNA-1"/>
    </source>
</evidence>
<reference evidence="2 4" key="2">
    <citation type="submission" date="2018-11" db="EMBL/GenBank/DDBJ databases">
        <authorList>
            <consortium name="Pathogen Informatics"/>
        </authorList>
    </citation>
    <scope>NUCLEOTIDE SEQUENCE [LARGE SCALE GENOMIC DNA]</scope>
</reference>
<dbReference type="AlphaFoldDB" id="A0A0N4UNW6"/>
<protein>
    <submittedName>
        <fullName evidence="5">RGS domain-containing protein</fullName>
    </submittedName>
</protein>
<dbReference type="PANTHER" id="PTHR31139">
    <property type="entry name" value="ECTOPIC P GRANULES PROTEIN 5 HOMOLOG"/>
    <property type="match status" value="1"/>
</dbReference>
<dbReference type="EMBL" id="UYYG01000119">
    <property type="protein sequence ID" value="VDN53304.1"/>
    <property type="molecule type" value="Genomic_DNA"/>
</dbReference>
<feature type="compositionally biased region" description="Polar residues" evidence="1">
    <location>
        <begin position="18"/>
        <end position="29"/>
    </location>
</feature>
<dbReference type="Proteomes" id="UP000038040">
    <property type="component" value="Unplaced"/>
</dbReference>
<evidence type="ECO:0000313" key="2">
    <source>
        <dbReference type="EMBL" id="VDN53304.1"/>
    </source>
</evidence>
<dbReference type="STRING" id="318479.A0A0N4UNW6"/>
<dbReference type="GO" id="GO:0005737">
    <property type="term" value="C:cytoplasm"/>
    <property type="evidence" value="ECO:0007669"/>
    <property type="project" value="TreeGrafter"/>
</dbReference>
<evidence type="ECO:0000313" key="3">
    <source>
        <dbReference type="Proteomes" id="UP000038040"/>
    </source>
</evidence>
<sequence>METVKPQKARVKSKICNKDTTLSPPSLNDSLERNPVTLNKLDHRLEELRGTSDEGHHTSTIIQQFEEGNVRNFLEKSYQITIEGPNIDGGEKESAETSVAAISSLVGENLRKADMNLKTVTDSKIVESSNSTNITSKIVESTTVAKDIGLKCHKKESEIHDCQTYKLISDKIYPSLLEDNSSTVDTKFRTNIFNNGRIDTAVSSISNIYPSLATTDNDQDDLLSEAQFLSFYRNDLYEAVDDFVKSFVQNELHPQNSLFSYLERYKGICERHSFNEIEILSCEEQMKTCAQFIWTVSDHFIKKEGKCGDQRTASGLAKYSKATLNKNITNEMRNLLRFDLVSQLDSSLSIQIEVWNIA</sequence>
<dbReference type="GO" id="GO:0097352">
    <property type="term" value="P:autophagosome maturation"/>
    <property type="evidence" value="ECO:0007669"/>
    <property type="project" value="TreeGrafter"/>
</dbReference>
<proteinExistence type="predicted"/>
<keyword evidence="4" id="KW-1185">Reference proteome</keyword>
<dbReference type="InterPro" id="IPR051436">
    <property type="entry name" value="Autophagy-related_EPG5"/>
</dbReference>
<reference evidence="5" key="1">
    <citation type="submission" date="2017-02" db="UniProtKB">
        <authorList>
            <consortium name="WormBaseParasite"/>
        </authorList>
    </citation>
    <scope>IDENTIFICATION</scope>
</reference>
<dbReference type="OrthoDB" id="5848107at2759"/>
<dbReference type="Proteomes" id="UP000274756">
    <property type="component" value="Unassembled WGS sequence"/>
</dbReference>
<name>A0A0N4UNW6_DRAME</name>
<evidence type="ECO:0000256" key="1">
    <source>
        <dbReference type="SAM" id="MobiDB-lite"/>
    </source>
</evidence>
<feature type="region of interest" description="Disordered" evidence="1">
    <location>
        <begin position="1"/>
        <end position="30"/>
    </location>
</feature>
<dbReference type="PANTHER" id="PTHR31139:SF4">
    <property type="entry name" value="ECTOPIC P GRANULES PROTEIN 5 HOMOLOG"/>
    <property type="match status" value="1"/>
</dbReference>
<evidence type="ECO:0000313" key="4">
    <source>
        <dbReference type="Proteomes" id="UP000274756"/>
    </source>
</evidence>
<organism evidence="3 5">
    <name type="scientific">Dracunculus medinensis</name>
    <name type="common">Guinea worm</name>
    <dbReference type="NCBI Taxonomy" id="318479"/>
    <lineage>
        <taxon>Eukaryota</taxon>
        <taxon>Metazoa</taxon>
        <taxon>Ecdysozoa</taxon>
        <taxon>Nematoda</taxon>
        <taxon>Chromadorea</taxon>
        <taxon>Rhabditida</taxon>
        <taxon>Spirurina</taxon>
        <taxon>Dracunculoidea</taxon>
        <taxon>Dracunculidae</taxon>
        <taxon>Dracunculus</taxon>
    </lineage>
</organism>
<gene>
    <name evidence="2" type="ORF">DME_LOCUS3277</name>
</gene>